<dbReference type="SUPFAM" id="SSF52540">
    <property type="entry name" value="P-loop containing nucleoside triphosphate hydrolases"/>
    <property type="match status" value="1"/>
</dbReference>
<dbReference type="GO" id="GO:0005829">
    <property type="term" value="C:cytosol"/>
    <property type="evidence" value="ECO:0007669"/>
    <property type="project" value="TreeGrafter"/>
</dbReference>
<gene>
    <name evidence="15" type="ORF">D1223_00845</name>
</gene>
<dbReference type="FunFam" id="3.40.50.300:FF:000108">
    <property type="entry name" value="ATP-dependent RNA helicase RhlE"/>
    <property type="match status" value="1"/>
</dbReference>
<organism evidence="15 16">
    <name type="scientific">Henriciella mobilis</name>
    <dbReference type="NCBI Taxonomy" id="2305467"/>
    <lineage>
        <taxon>Bacteria</taxon>
        <taxon>Pseudomonadati</taxon>
        <taxon>Pseudomonadota</taxon>
        <taxon>Alphaproteobacteria</taxon>
        <taxon>Hyphomonadales</taxon>
        <taxon>Hyphomonadaceae</taxon>
        <taxon>Henriciella</taxon>
    </lineage>
</organism>
<protein>
    <recommendedName>
        <fullName evidence="9">DEAD-box ATP-dependent RNA helicase RhpA</fullName>
        <ecNumber evidence="1">3.6.4.13</ecNumber>
    </recommendedName>
</protein>
<comment type="catalytic activity">
    <reaction evidence="8">
        <text>ATP + H2O = ADP + phosphate + H(+)</text>
        <dbReference type="Rhea" id="RHEA:13065"/>
        <dbReference type="ChEBI" id="CHEBI:15377"/>
        <dbReference type="ChEBI" id="CHEBI:15378"/>
        <dbReference type="ChEBI" id="CHEBI:30616"/>
        <dbReference type="ChEBI" id="CHEBI:43474"/>
        <dbReference type="ChEBI" id="CHEBI:456216"/>
        <dbReference type="EC" id="3.6.4.13"/>
    </reaction>
</comment>
<feature type="region of interest" description="Disordered" evidence="11">
    <location>
        <begin position="366"/>
        <end position="425"/>
    </location>
</feature>
<evidence type="ECO:0000313" key="16">
    <source>
        <dbReference type="Proteomes" id="UP000266385"/>
    </source>
</evidence>
<dbReference type="GO" id="GO:0042255">
    <property type="term" value="P:ribosome assembly"/>
    <property type="evidence" value="ECO:0007669"/>
    <property type="project" value="UniProtKB-ARBA"/>
</dbReference>
<dbReference type="GO" id="GO:0005524">
    <property type="term" value="F:ATP binding"/>
    <property type="evidence" value="ECO:0007669"/>
    <property type="project" value="UniProtKB-KW"/>
</dbReference>
<dbReference type="Proteomes" id="UP000266385">
    <property type="component" value="Unassembled WGS sequence"/>
</dbReference>
<feature type="domain" description="DEAD-box RNA helicase Q" evidence="14">
    <location>
        <begin position="2"/>
        <end position="30"/>
    </location>
</feature>
<dbReference type="CDD" id="cd00268">
    <property type="entry name" value="DEADc"/>
    <property type="match status" value="1"/>
</dbReference>
<feature type="short sequence motif" description="Q motif" evidence="10">
    <location>
        <begin position="2"/>
        <end position="30"/>
    </location>
</feature>
<dbReference type="Pfam" id="PF00271">
    <property type="entry name" value="Helicase_C"/>
    <property type="match status" value="1"/>
</dbReference>
<comment type="caution">
    <text evidence="15">The sequence shown here is derived from an EMBL/GenBank/DDBJ whole genome shotgun (WGS) entry which is preliminary data.</text>
</comment>
<evidence type="ECO:0000259" key="13">
    <source>
        <dbReference type="PROSITE" id="PS51194"/>
    </source>
</evidence>
<dbReference type="RefSeq" id="WP_119375230.1">
    <property type="nucleotide sequence ID" value="NZ_QWFX01000005.1"/>
</dbReference>
<keyword evidence="6" id="KW-0067">ATP-binding</keyword>
<dbReference type="EMBL" id="QWFX01000005">
    <property type="protein sequence ID" value="RIJ33152.1"/>
    <property type="molecule type" value="Genomic_DNA"/>
</dbReference>
<dbReference type="InterPro" id="IPR050079">
    <property type="entry name" value="DEAD_box_RNA_helicase"/>
</dbReference>
<dbReference type="SMART" id="SM00487">
    <property type="entry name" value="DEXDc"/>
    <property type="match status" value="1"/>
</dbReference>
<dbReference type="EC" id="3.6.4.13" evidence="1"/>
<feature type="domain" description="Helicase ATP-binding" evidence="12">
    <location>
        <begin position="33"/>
        <end position="208"/>
    </location>
</feature>
<evidence type="ECO:0000256" key="6">
    <source>
        <dbReference type="ARBA" id="ARBA00022840"/>
    </source>
</evidence>
<evidence type="ECO:0000256" key="1">
    <source>
        <dbReference type="ARBA" id="ARBA00012552"/>
    </source>
</evidence>
<dbReference type="InterPro" id="IPR014014">
    <property type="entry name" value="RNA_helicase_DEAD_Q_motif"/>
</dbReference>
<dbReference type="PROSITE" id="PS51195">
    <property type="entry name" value="Q_MOTIF"/>
    <property type="match status" value="1"/>
</dbReference>
<dbReference type="InterPro" id="IPR027417">
    <property type="entry name" value="P-loop_NTPase"/>
</dbReference>
<evidence type="ECO:0000256" key="9">
    <source>
        <dbReference type="ARBA" id="ARBA00074363"/>
    </source>
</evidence>
<dbReference type="AlphaFoldDB" id="A0A399RTF1"/>
<evidence type="ECO:0000313" key="15">
    <source>
        <dbReference type="EMBL" id="RIJ33152.1"/>
    </source>
</evidence>
<dbReference type="GO" id="GO:0003724">
    <property type="term" value="F:RNA helicase activity"/>
    <property type="evidence" value="ECO:0007669"/>
    <property type="project" value="UniProtKB-EC"/>
</dbReference>
<accession>A0A399RTF1</accession>
<evidence type="ECO:0000256" key="11">
    <source>
        <dbReference type="SAM" id="MobiDB-lite"/>
    </source>
</evidence>
<dbReference type="CDD" id="cd18787">
    <property type="entry name" value="SF2_C_DEAD"/>
    <property type="match status" value="1"/>
</dbReference>
<dbReference type="Gene3D" id="3.40.50.300">
    <property type="entry name" value="P-loop containing nucleotide triphosphate hydrolases"/>
    <property type="match status" value="2"/>
</dbReference>
<evidence type="ECO:0000259" key="12">
    <source>
        <dbReference type="PROSITE" id="PS51192"/>
    </source>
</evidence>
<evidence type="ECO:0000256" key="7">
    <source>
        <dbReference type="ARBA" id="ARBA00038437"/>
    </source>
</evidence>
<name>A0A399RTF1_9PROT</name>
<dbReference type="Pfam" id="PF00270">
    <property type="entry name" value="DEAD"/>
    <property type="match status" value="1"/>
</dbReference>
<keyword evidence="2" id="KW-0963">Cytoplasm</keyword>
<dbReference type="PANTHER" id="PTHR47959">
    <property type="entry name" value="ATP-DEPENDENT RNA HELICASE RHLE-RELATED"/>
    <property type="match status" value="1"/>
</dbReference>
<evidence type="ECO:0000256" key="3">
    <source>
        <dbReference type="ARBA" id="ARBA00022741"/>
    </source>
</evidence>
<dbReference type="GO" id="GO:0009266">
    <property type="term" value="P:response to temperature stimulus"/>
    <property type="evidence" value="ECO:0007669"/>
    <property type="project" value="UniProtKB-ARBA"/>
</dbReference>
<sequence>MTQFSDLGLAEPILRAISAQGYETPTPIQQQVIPAMMAGNDILGTAQTGTGKTAAFVLPLLNTLAKSNRRPDAKACRALVLAPTRELAAQIVESVRAYSAEMRTSVTMIIGGMKISKQVRAMQRGMDIVVATPGRLLDLQSQNAIRLDQVETVVIDEADHMMDMGFLPQIRKVLAQLPEKRQTVLLSATMPKDIRALADKFLDNPVNIAVAAESRPVERIDQSVRFLTPNQKRDALTEILSADNVDSAIVFTRTKRGADRVSRHLEDAGVASAAIHGNKSQSQRTRTLDAFKGRQLRVLVATDIAARGIDIDKVSHVVNFELPNVPESYVHRIGRTARAGESGTAITLCAPDERKLLRDIEKVIGNRLPGSDAAGPDESQGEKAGRSFRPEKDGQPRRRPRRRGPRGQGGAKGHRKGQGQSSQAS</sequence>
<evidence type="ECO:0000256" key="2">
    <source>
        <dbReference type="ARBA" id="ARBA00022490"/>
    </source>
</evidence>
<keyword evidence="16" id="KW-1185">Reference proteome</keyword>
<keyword evidence="4" id="KW-0378">Hydrolase</keyword>
<dbReference type="InterPro" id="IPR014001">
    <property type="entry name" value="Helicase_ATP-bd"/>
</dbReference>
<evidence type="ECO:0000259" key="14">
    <source>
        <dbReference type="PROSITE" id="PS51195"/>
    </source>
</evidence>
<dbReference type="PANTHER" id="PTHR47959:SF13">
    <property type="entry name" value="ATP-DEPENDENT RNA HELICASE RHLE"/>
    <property type="match status" value="1"/>
</dbReference>
<evidence type="ECO:0000256" key="4">
    <source>
        <dbReference type="ARBA" id="ARBA00022801"/>
    </source>
</evidence>
<feature type="domain" description="Helicase C-terminal" evidence="13">
    <location>
        <begin position="231"/>
        <end position="379"/>
    </location>
</feature>
<proteinExistence type="inferred from homology"/>
<dbReference type="PROSITE" id="PS51194">
    <property type="entry name" value="HELICASE_CTER"/>
    <property type="match status" value="1"/>
</dbReference>
<dbReference type="SMART" id="SM00490">
    <property type="entry name" value="HELICc"/>
    <property type="match status" value="1"/>
</dbReference>
<dbReference type="InterPro" id="IPR011545">
    <property type="entry name" value="DEAD/DEAH_box_helicase_dom"/>
</dbReference>
<dbReference type="GO" id="GO:0003676">
    <property type="term" value="F:nucleic acid binding"/>
    <property type="evidence" value="ECO:0007669"/>
    <property type="project" value="InterPro"/>
</dbReference>
<dbReference type="GO" id="GO:0016787">
    <property type="term" value="F:hydrolase activity"/>
    <property type="evidence" value="ECO:0007669"/>
    <property type="project" value="UniProtKB-KW"/>
</dbReference>
<dbReference type="InterPro" id="IPR044742">
    <property type="entry name" value="DEAD/DEAH_RhlB"/>
</dbReference>
<dbReference type="PROSITE" id="PS51192">
    <property type="entry name" value="HELICASE_ATP_BIND_1"/>
    <property type="match status" value="1"/>
</dbReference>
<keyword evidence="3" id="KW-0547">Nucleotide-binding</keyword>
<dbReference type="InterPro" id="IPR001650">
    <property type="entry name" value="Helicase_C-like"/>
</dbReference>
<reference evidence="15 16" key="1">
    <citation type="submission" date="2018-08" db="EMBL/GenBank/DDBJ databases">
        <title>Henriciella mobilis sp. nov., isolated from seawater.</title>
        <authorList>
            <person name="Cheng H."/>
            <person name="Wu Y.-H."/>
            <person name="Xu X.-W."/>
            <person name="Guo L.-L."/>
        </authorList>
    </citation>
    <scope>NUCLEOTIDE SEQUENCE [LARGE SCALE GENOMIC DNA]</scope>
    <source>
        <strain evidence="15 16">JN25</strain>
    </source>
</reference>
<evidence type="ECO:0000256" key="5">
    <source>
        <dbReference type="ARBA" id="ARBA00022806"/>
    </source>
</evidence>
<keyword evidence="5 15" id="KW-0347">Helicase</keyword>
<comment type="similarity">
    <text evidence="7">Belongs to the DEAD box helicase family.</text>
</comment>
<evidence type="ECO:0000256" key="8">
    <source>
        <dbReference type="ARBA" id="ARBA00047984"/>
    </source>
</evidence>
<feature type="compositionally biased region" description="Basic and acidic residues" evidence="11">
    <location>
        <begin position="380"/>
        <end position="396"/>
    </location>
</feature>
<evidence type="ECO:0000256" key="10">
    <source>
        <dbReference type="PROSITE-ProRule" id="PRU00552"/>
    </source>
</evidence>
<dbReference type="OrthoDB" id="9805696at2"/>